<organism evidence="1 2">
    <name type="scientific">Lentinus tigrinus ALCF2SS1-6</name>
    <dbReference type="NCBI Taxonomy" id="1328759"/>
    <lineage>
        <taxon>Eukaryota</taxon>
        <taxon>Fungi</taxon>
        <taxon>Dikarya</taxon>
        <taxon>Basidiomycota</taxon>
        <taxon>Agaricomycotina</taxon>
        <taxon>Agaricomycetes</taxon>
        <taxon>Polyporales</taxon>
        <taxon>Polyporaceae</taxon>
        <taxon>Lentinus</taxon>
    </lineage>
</organism>
<sequence length="409" mass="45994">MGFRTLTDLPVEVLHLILAHFDDLWLWEHKPTLRSCSLTCRLVRAVALEHLDFRRLSLSYIETFDPLLEFLRTYPRVAKTVVSLKLAGPISHPDRLPITTIDDAIVASIVELLPKLDSLLLFSFNYVKPTTANTQHAAGPFPLSTFTLRGHSHPRSSLTCILSVLSLFTPRHVPEFDLEKFALDEPFEPRFLHRLVDVQRLRLSHSIAGGPAYTALALQALSVSLKSDSLQELFVDVDSKETVGALGKLFTRAGENITTLTIRTCQYYLSSWARDDWVNPLEGNSQLLDLSACKRLESITLPMPFCKTRTRPLSEAVVSILQRASPTLRKVSITVEHLPTPTTIGNRTIFKIHDLDKVLSATRFPHLQECELFIDIRCTPLGWAKCKGSARRALKSLHGRGLLKVNHRG</sequence>
<protein>
    <recommendedName>
        <fullName evidence="3">F-box domain-containing protein</fullName>
    </recommendedName>
</protein>
<evidence type="ECO:0000313" key="2">
    <source>
        <dbReference type="Proteomes" id="UP000313359"/>
    </source>
</evidence>
<dbReference type="EMBL" id="ML122291">
    <property type="protein sequence ID" value="RPD56048.1"/>
    <property type="molecule type" value="Genomic_DNA"/>
</dbReference>
<dbReference type="AlphaFoldDB" id="A0A5C2RYF2"/>
<accession>A0A5C2RYF2</accession>
<evidence type="ECO:0000313" key="1">
    <source>
        <dbReference type="EMBL" id="RPD56048.1"/>
    </source>
</evidence>
<evidence type="ECO:0008006" key="3">
    <source>
        <dbReference type="Google" id="ProtNLM"/>
    </source>
</evidence>
<reference evidence="1" key="1">
    <citation type="journal article" date="2018" name="Genome Biol. Evol.">
        <title>Genomics and development of Lentinus tigrinus, a white-rot wood-decaying mushroom with dimorphic fruiting bodies.</title>
        <authorList>
            <person name="Wu B."/>
            <person name="Xu Z."/>
            <person name="Knudson A."/>
            <person name="Carlson A."/>
            <person name="Chen N."/>
            <person name="Kovaka S."/>
            <person name="LaButti K."/>
            <person name="Lipzen A."/>
            <person name="Pennachio C."/>
            <person name="Riley R."/>
            <person name="Schakwitz W."/>
            <person name="Umezawa K."/>
            <person name="Ohm R.A."/>
            <person name="Grigoriev I.V."/>
            <person name="Nagy L.G."/>
            <person name="Gibbons J."/>
            <person name="Hibbett D."/>
        </authorList>
    </citation>
    <scope>NUCLEOTIDE SEQUENCE [LARGE SCALE GENOMIC DNA]</scope>
    <source>
        <strain evidence="1">ALCF2SS1-6</strain>
    </source>
</reference>
<name>A0A5C2RYF2_9APHY</name>
<dbReference type="Proteomes" id="UP000313359">
    <property type="component" value="Unassembled WGS sequence"/>
</dbReference>
<keyword evidence="2" id="KW-1185">Reference proteome</keyword>
<dbReference type="OrthoDB" id="2758269at2759"/>
<gene>
    <name evidence="1" type="ORF">L227DRAFT_509115</name>
</gene>
<proteinExistence type="predicted"/>